<keyword evidence="4" id="KW-1185">Reference proteome</keyword>
<dbReference type="GO" id="GO:0015833">
    <property type="term" value="P:peptide transport"/>
    <property type="evidence" value="ECO:0007669"/>
    <property type="project" value="TreeGrafter"/>
</dbReference>
<evidence type="ECO:0000256" key="1">
    <source>
        <dbReference type="SAM" id="SignalP"/>
    </source>
</evidence>
<dbReference type="Gene3D" id="3.10.105.10">
    <property type="entry name" value="Dipeptide-binding Protein, Domain 3"/>
    <property type="match status" value="1"/>
</dbReference>
<gene>
    <name evidence="3" type="ORF">SAMN02745196_01729</name>
</gene>
<dbReference type="EMBL" id="FQXP01000006">
    <property type="protein sequence ID" value="SHH88532.1"/>
    <property type="molecule type" value="Genomic_DNA"/>
</dbReference>
<dbReference type="InterPro" id="IPR039424">
    <property type="entry name" value="SBP_5"/>
</dbReference>
<dbReference type="InterPro" id="IPR000914">
    <property type="entry name" value="SBP_5_dom"/>
</dbReference>
<dbReference type="Gene3D" id="3.90.76.10">
    <property type="entry name" value="Dipeptide-binding Protein, Domain 1"/>
    <property type="match status" value="1"/>
</dbReference>
<dbReference type="GO" id="GO:1904680">
    <property type="term" value="F:peptide transmembrane transporter activity"/>
    <property type="evidence" value="ECO:0007669"/>
    <property type="project" value="TreeGrafter"/>
</dbReference>
<dbReference type="Proteomes" id="UP000184526">
    <property type="component" value="Unassembled WGS sequence"/>
</dbReference>
<keyword evidence="1" id="KW-0732">Signal</keyword>
<evidence type="ECO:0000313" key="3">
    <source>
        <dbReference type="EMBL" id="SHH88532.1"/>
    </source>
</evidence>
<feature type="signal peptide" evidence="1">
    <location>
        <begin position="1"/>
        <end position="30"/>
    </location>
</feature>
<dbReference type="AlphaFoldDB" id="A0A1M5WM88"/>
<dbReference type="GO" id="GO:0042597">
    <property type="term" value="C:periplasmic space"/>
    <property type="evidence" value="ECO:0007669"/>
    <property type="project" value="UniProtKB-ARBA"/>
</dbReference>
<dbReference type="PANTHER" id="PTHR30290:SF59">
    <property type="entry name" value="OLIGOPEPTIDE ABC TRANSPORTER,SUBSTRATE-BINDING PROTEIN"/>
    <property type="match status" value="1"/>
</dbReference>
<feature type="domain" description="Solute-binding protein family 5" evidence="2">
    <location>
        <begin position="82"/>
        <end position="437"/>
    </location>
</feature>
<dbReference type="STRING" id="1121306.SAMN02745196_01729"/>
<evidence type="ECO:0000259" key="2">
    <source>
        <dbReference type="Pfam" id="PF00496"/>
    </source>
</evidence>
<dbReference type="GO" id="GO:0043190">
    <property type="term" value="C:ATP-binding cassette (ABC) transporter complex"/>
    <property type="evidence" value="ECO:0007669"/>
    <property type="project" value="InterPro"/>
</dbReference>
<evidence type="ECO:0000313" key="4">
    <source>
        <dbReference type="Proteomes" id="UP000184526"/>
    </source>
</evidence>
<dbReference type="Pfam" id="PF00496">
    <property type="entry name" value="SBP_bac_5"/>
    <property type="match status" value="1"/>
</dbReference>
<dbReference type="Gene3D" id="3.40.190.10">
    <property type="entry name" value="Periplasmic binding protein-like II"/>
    <property type="match status" value="1"/>
</dbReference>
<name>A0A1M5WM88_9CLOT</name>
<dbReference type="PROSITE" id="PS51257">
    <property type="entry name" value="PROKAR_LIPOPROTEIN"/>
    <property type="match status" value="1"/>
</dbReference>
<dbReference type="SUPFAM" id="SSF53850">
    <property type="entry name" value="Periplasmic binding protein-like II"/>
    <property type="match status" value="1"/>
</dbReference>
<dbReference type="PIRSF" id="PIRSF002741">
    <property type="entry name" value="MppA"/>
    <property type="match status" value="1"/>
</dbReference>
<feature type="chain" id="PRO_5013336670" evidence="1">
    <location>
        <begin position="31"/>
        <end position="518"/>
    </location>
</feature>
<dbReference type="PANTHER" id="PTHR30290">
    <property type="entry name" value="PERIPLASMIC BINDING COMPONENT OF ABC TRANSPORTER"/>
    <property type="match status" value="1"/>
</dbReference>
<dbReference type="RefSeq" id="WP_072831626.1">
    <property type="nucleotide sequence ID" value="NZ_FQXP01000006.1"/>
</dbReference>
<proteinExistence type="predicted"/>
<accession>A0A1M5WM88</accession>
<dbReference type="InterPro" id="IPR030678">
    <property type="entry name" value="Peptide/Ni-bd"/>
</dbReference>
<organism evidence="3 4">
    <name type="scientific">Clostridium collagenovorans DSM 3089</name>
    <dbReference type="NCBI Taxonomy" id="1121306"/>
    <lineage>
        <taxon>Bacteria</taxon>
        <taxon>Bacillati</taxon>
        <taxon>Bacillota</taxon>
        <taxon>Clostridia</taxon>
        <taxon>Eubacteriales</taxon>
        <taxon>Clostridiaceae</taxon>
        <taxon>Clostridium</taxon>
    </lineage>
</organism>
<dbReference type="OrthoDB" id="9772924at2"/>
<protein>
    <submittedName>
        <fullName evidence="3">Peptide/nickel transport system substrate-binding protein</fullName>
    </submittedName>
</protein>
<sequence length="518" mass="58476">MKKATKRIMASLLSAMFVLTGCGAGDSASADNNGAKTFTYAIEHDVSTLGPFSGEDSATVAIKPLYDYLYIMSNEGIRYYAADKLTVSEDGLKINLHIADNAKWHDGAPLSVDDLIFTIRYNSEIKNSTKLTKIGENPVQYNKIDEKTIEIVLPETLSDFTTLLGKMMLLPSHLFDNDPTKVDGSEELMKGIGYGPFKLKEWNKGENIIYEKNTDYHRGQAKIDQMIMKIIPEDSAKEVALQKGEISFMRISSKDKYEKYSSDDKYKLSTFTESRMNYIQVNPASKNNLTKEMKEAIFAAIDLKEVMDVVYASEKMSLPGQGIFCPADMYYDKDFKNYTHDLEKATSLAKETGLDKITLKYIYNNNRVNMAEVAIVVQQQLAKAGIKVDLQGMDSPSFFKKFFDRVKPQDDWDLGTNGWDSQIGDAGYVHGYLDSGKGFSNFNESKETNKAFTEARSTSDLKERTAKYREGQELLKEDYTVYPISYPNYVLVSQKNVKGLDTLPSMLLFEDYLTIDIE</sequence>
<reference evidence="3 4" key="1">
    <citation type="submission" date="2016-11" db="EMBL/GenBank/DDBJ databases">
        <authorList>
            <person name="Jaros S."/>
            <person name="Januszkiewicz K."/>
            <person name="Wedrychowicz H."/>
        </authorList>
    </citation>
    <scope>NUCLEOTIDE SEQUENCE [LARGE SCALE GENOMIC DNA]</scope>
    <source>
        <strain evidence="3 4">DSM 3089</strain>
    </source>
</reference>
<dbReference type="CDD" id="cd00995">
    <property type="entry name" value="PBP2_NikA_DppA_OppA_like"/>
    <property type="match status" value="1"/>
</dbReference>